<dbReference type="Proteomes" id="UP001630127">
    <property type="component" value="Unassembled WGS sequence"/>
</dbReference>
<dbReference type="PANTHER" id="PTHR35729:SF1">
    <property type="entry name" value="T1B9.12 PROTEIN"/>
    <property type="match status" value="1"/>
</dbReference>
<proteinExistence type="predicted"/>
<evidence type="ECO:0000313" key="2">
    <source>
        <dbReference type="EMBL" id="KAL3531089.1"/>
    </source>
</evidence>
<protein>
    <submittedName>
        <fullName evidence="2">Uncharacterized protein</fullName>
    </submittedName>
</protein>
<accession>A0ABD3AIW1</accession>
<evidence type="ECO:0000256" key="1">
    <source>
        <dbReference type="SAM" id="MobiDB-lite"/>
    </source>
</evidence>
<sequence length="549" mass="60303">MGLLGESWCFCNGGGKSERMKAAIFSGKGPSMARIGAAGTGFLIHRNLLLTTHVNLPSVFAAEAAEIHLHNGVAAYLFPHRFFITSSVLDLTIVGLDATDGDTNAVVHHTHHLKTCSNPNLDLGSVVYLLGCTEERELTVGEGKVVIATDNLIKLCTDGVTWSPGSAGFDVHGNLAFMVCDPMKLATSPNTKSTSTSSSLSSSWKKDLPMQFGIPIPIIFDWLNQHWEGNLDELNKPKLPLMRLMSAGQKSEHSCASFTMRQVFKSTEAENEGTPSSSSTMSKRKDQFGPNSSTVANSSEDGTLSVDPPAATHVQGIPTPDIYESPKLTSIPSRKKESTQIQLLDINFPPRIVKVSTSLLPNKSMQPNMNENHVNEPALLHPMEIDRFSNKEQSGIMAEAEIASTGSVNGAQSEVQSCSPPVEVSEMQHEYSSEGETTMYSAETAESRNYPSPREGRFQQVARSQSCVNYNRWGPVQRLPVARRTMYEKQRSFMQGRKVYSQGAASQRSIEYFSPTVSSIMKKRNNLEQQQQPSRPRQSAVHSSPRWMF</sequence>
<name>A0ABD3AIW1_9GENT</name>
<feature type="region of interest" description="Disordered" evidence="1">
    <location>
        <begin position="526"/>
        <end position="549"/>
    </location>
</feature>
<comment type="caution">
    <text evidence="2">The sequence shown here is derived from an EMBL/GenBank/DDBJ whole genome shotgun (WGS) entry which is preliminary data.</text>
</comment>
<dbReference type="PANTHER" id="PTHR35729">
    <property type="entry name" value="T1B9.12 PROTEIN"/>
    <property type="match status" value="1"/>
</dbReference>
<feature type="region of interest" description="Disordered" evidence="1">
    <location>
        <begin position="434"/>
        <end position="456"/>
    </location>
</feature>
<feature type="region of interest" description="Disordered" evidence="1">
    <location>
        <begin position="266"/>
        <end position="338"/>
    </location>
</feature>
<dbReference type="InterPro" id="IPR009003">
    <property type="entry name" value="Peptidase_S1_PA"/>
</dbReference>
<gene>
    <name evidence="2" type="ORF">ACH5RR_010411</name>
</gene>
<reference evidence="2 3" key="1">
    <citation type="submission" date="2024-11" db="EMBL/GenBank/DDBJ databases">
        <title>A near-complete genome assembly of Cinchona calisaya.</title>
        <authorList>
            <person name="Lian D.C."/>
            <person name="Zhao X.W."/>
            <person name="Wei L."/>
        </authorList>
    </citation>
    <scope>NUCLEOTIDE SEQUENCE [LARGE SCALE GENOMIC DNA]</scope>
    <source>
        <tissue evidence="2">Nenye</tissue>
    </source>
</reference>
<keyword evidence="3" id="KW-1185">Reference proteome</keyword>
<evidence type="ECO:0000313" key="3">
    <source>
        <dbReference type="Proteomes" id="UP001630127"/>
    </source>
</evidence>
<feature type="compositionally biased region" description="Low complexity" evidence="1">
    <location>
        <begin position="529"/>
        <end position="539"/>
    </location>
</feature>
<organism evidence="2 3">
    <name type="scientific">Cinchona calisaya</name>
    <dbReference type="NCBI Taxonomy" id="153742"/>
    <lineage>
        <taxon>Eukaryota</taxon>
        <taxon>Viridiplantae</taxon>
        <taxon>Streptophyta</taxon>
        <taxon>Embryophyta</taxon>
        <taxon>Tracheophyta</taxon>
        <taxon>Spermatophyta</taxon>
        <taxon>Magnoliopsida</taxon>
        <taxon>eudicotyledons</taxon>
        <taxon>Gunneridae</taxon>
        <taxon>Pentapetalae</taxon>
        <taxon>asterids</taxon>
        <taxon>lamiids</taxon>
        <taxon>Gentianales</taxon>
        <taxon>Rubiaceae</taxon>
        <taxon>Cinchonoideae</taxon>
        <taxon>Cinchoneae</taxon>
        <taxon>Cinchona</taxon>
    </lineage>
</organism>
<dbReference type="SUPFAM" id="SSF50494">
    <property type="entry name" value="Trypsin-like serine proteases"/>
    <property type="match status" value="1"/>
</dbReference>
<dbReference type="AlphaFoldDB" id="A0ABD3AIW1"/>
<feature type="compositionally biased region" description="Polar residues" evidence="1">
    <location>
        <begin position="289"/>
        <end position="302"/>
    </location>
</feature>
<dbReference type="EMBL" id="JBJUIK010000004">
    <property type="protein sequence ID" value="KAL3531089.1"/>
    <property type="molecule type" value="Genomic_DNA"/>
</dbReference>